<sequence>MRQRRWLELLSDYDCDIPYHLGKANVVADALSRKERTEPLRTYRRYWYDQKGYTQGKIGTTCRWNTMFTRQESSQGLDTIWVIVDRLTKSAHFLPIRENDPLDKLARLYINRIVKALGTDISISTAYHPKTDGQSERNIQTLEDMLRAWQAALRIDNNELRDRKTKADGVRGSGTEFMLRVLAFFRKVVRFEGIHVDDMLQFGEEPVKIIEREIKQLKRSRILLVKVRWNSRRGPEFTWEREDSFKKKYPQLFTNRASSSTTRS</sequence>
<keyword evidence="1" id="KW-0548">Nucleotidyltransferase</keyword>
<keyword evidence="2" id="KW-1185">Reference proteome</keyword>
<evidence type="ECO:0000313" key="2">
    <source>
        <dbReference type="Proteomes" id="UP001151760"/>
    </source>
</evidence>
<evidence type="ECO:0000313" key="1">
    <source>
        <dbReference type="EMBL" id="GJT25090.1"/>
    </source>
</evidence>
<keyword evidence="1" id="KW-0808">Transferase</keyword>
<gene>
    <name evidence="1" type="ORF">Tco_0895027</name>
</gene>
<reference evidence="1" key="2">
    <citation type="submission" date="2022-01" db="EMBL/GenBank/DDBJ databases">
        <authorList>
            <person name="Yamashiro T."/>
            <person name="Shiraishi A."/>
            <person name="Satake H."/>
            <person name="Nakayama K."/>
        </authorList>
    </citation>
    <scope>NUCLEOTIDE SEQUENCE</scope>
</reference>
<dbReference type="GO" id="GO:0003964">
    <property type="term" value="F:RNA-directed DNA polymerase activity"/>
    <property type="evidence" value="ECO:0007669"/>
    <property type="project" value="UniProtKB-KW"/>
</dbReference>
<dbReference type="Proteomes" id="UP001151760">
    <property type="component" value="Unassembled WGS sequence"/>
</dbReference>
<proteinExistence type="predicted"/>
<dbReference type="EMBL" id="BQNB010014186">
    <property type="protein sequence ID" value="GJT25090.1"/>
    <property type="molecule type" value="Genomic_DNA"/>
</dbReference>
<dbReference type="PANTHER" id="PTHR34072">
    <property type="entry name" value="ENZYMATIC POLYPROTEIN-RELATED"/>
    <property type="match status" value="1"/>
</dbReference>
<dbReference type="InterPro" id="IPR036397">
    <property type="entry name" value="RNaseH_sf"/>
</dbReference>
<reference evidence="1" key="1">
    <citation type="journal article" date="2022" name="Int. J. Mol. Sci.">
        <title>Draft Genome of Tanacetum Coccineum: Genomic Comparison of Closely Related Tanacetum-Family Plants.</title>
        <authorList>
            <person name="Yamashiro T."/>
            <person name="Shiraishi A."/>
            <person name="Nakayama K."/>
            <person name="Satake H."/>
        </authorList>
    </citation>
    <scope>NUCLEOTIDE SEQUENCE</scope>
</reference>
<dbReference type="SUPFAM" id="SSF53098">
    <property type="entry name" value="Ribonuclease H-like"/>
    <property type="match status" value="1"/>
</dbReference>
<name>A0ABQ5CDD0_9ASTR</name>
<dbReference type="Gene3D" id="3.30.420.10">
    <property type="entry name" value="Ribonuclease H-like superfamily/Ribonuclease H"/>
    <property type="match status" value="1"/>
</dbReference>
<organism evidence="1 2">
    <name type="scientific">Tanacetum coccineum</name>
    <dbReference type="NCBI Taxonomy" id="301880"/>
    <lineage>
        <taxon>Eukaryota</taxon>
        <taxon>Viridiplantae</taxon>
        <taxon>Streptophyta</taxon>
        <taxon>Embryophyta</taxon>
        <taxon>Tracheophyta</taxon>
        <taxon>Spermatophyta</taxon>
        <taxon>Magnoliopsida</taxon>
        <taxon>eudicotyledons</taxon>
        <taxon>Gunneridae</taxon>
        <taxon>Pentapetalae</taxon>
        <taxon>asterids</taxon>
        <taxon>campanulids</taxon>
        <taxon>Asterales</taxon>
        <taxon>Asteraceae</taxon>
        <taxon>Asteroideae</taxon>
        <taxon>Anthemideae</taxon>
        <taxon>Anthemidinae</taxon>
        <taxon>Tanacetum</taxon>
    </lineage>
</organism>
<comment type="caution">
    <text evidence="1">The sequence shown here is derived from an EMBL/GenBank/DDBJ whole genome shotgun (WGS) entry which is preliminary data.</text>
</comment>
<protein>
    <submittedName>
        <fullName evidence="1">Reverse transcriptase domain-containing protein</fullName>
    </submittedName>
</protein>
<keyword evidence="1" id="KW-0695">RNA-directed DNA polymerase</keyword>
<dbReference type="PANTHER" id="PTHR34072:SF52">
    <property type="entry name" value="RIBONUCLEASE H"/>
    <property type="match status" value="1"/>
</dbReference>
<accession>A0ABQ5CDD0</accession>
<dbReference type="InterPro" id="IPR012337">
    <property type="entry name" value="RNaseH-like_sf"/>
</dbReference>